<accession>A0A450XLK3</accession>
<evidence type="ECO:0000313" key="2">
    <source>
        <dbReference type="EMBL" id="VFK30182.1"/>
    </source>
</evidence>
<dbReference type="AlphaFoldDB" id="A0A450XLK3"/>
<sequence length="160" mass="17422">MAWISFSSILATFPGIRASFFTALESLSESRENLRLLSGPSGGFEKLSRDPARPSRDPGKPAEDPVWVFHDPGDLADPSGMAFSASRQFSGISVNPVWHPGRLSDLPLKVARDRANPPEGPRRVSALSIDLWHCDWIVVLLILPHLERLGAIGKIGLDCG</sequence>
<proteinExistence type="predicted"/>
<feature type="compositionally biased region" description="Basic and acidic residues" evidence="1">
    <location>
        <begin position="46"/>
        <end position="63"/>
    </location>
</feature>
<evidence type="ECO:0000313" key="3">
    <source>
        <dbReference type="EMBL" id="VFK75121.1"/>
    </source>
</evidence>
<name>A0A450XLK3_9GAMM</name>
<feature type="region of interest" description="Disordered" evidence="1">
    <location>
        <begin position="39"/>
        <end position="64"/>
    </location>
</feature>
<dbReference type="EMBL" id="CAADFQ010000014">
    <property type="protein sequence ID" value="VFK30182.1"/>
    <property type="molecule type" value="Genomic_DNA"/>
</dbReference>
<organism evidence="2">
    <name type="scientific">Candidatus Kentrum sp. MB</name>
    <dbReference type="NCBI Taxonomy" id="2138164"/>
    <lineage>
        <taxon>Bacteria</taxon>
        <taxon>Pseudomonadati</taxon>
        <taxon>Pseudomonadota</taxon>
        <taxon>Gammaproteobacteria</taxon>
        <taxon>Candidatus Kentrum</taxon>
    </lineage>
</organism>
<gene>
    <name evidence="3" type="ORF">BECKMB1821H_GA0114242_10162</name>
    <name evidence="2" type="ORF">BECKMB1821I_GA0114274_10142</name>
</gene>
<dbReference type="EMBL" id="CAADGH010000016">
    <property type="protein sequence ID" value="VFK75121.1"/>
    <property type="molecule type" value="Genomic_DNA"/>
</dbReference>
<protein>
    <submittedName>
        <fullName evidence="2">Uncharacterized protein</fullName>
    </submittedName>
</protein>
<reference evidence="2" key="1">
    <citation type="submission" date="2019-02" db="EMBL/GenBank/DDBJ databases">
        <authorList>
            <person name="Gruber-Vodicka R. H."/>
            <person name="Seah K. B. B."/>
        </authorList>
    </citation>
    <scope>NUCLEOTIDE SEQUENCE</scope>
    <source>
        <strain evidence="3">BECK_BZ198</strain>
        <strain evidence="2">BECK_BZ199</strain>
    </source>
</reference>
<evidence type="ECO:0000256" key="1">
    <source>
        <dbReference type="SAM" id="MobiDB-lite"/>
    </source>
</evidence>